<feature type="domain" description="TIR" evidence="1">
    <location>
        <begin position="81"/>
        <end position="134"/>
    </location>
</feature>
<dbReference type="PANTHER" id="PTHR36320">
    <property type="entry name" value="OS04G0611300 PROTEIN"/>
    <property type="match status" value="1"/>
</dbReference>
<dbReference type="EMBL" id="JAGKQM010000019">
    <property type="protein sequence ID" value="KAH0860467.1"/>
    <property type="molecule type" value="Genomic_DNA"/>
</dbReference>
<evidence type="ECO:0000259" key="1">
    <source>
        <dbReference type="Pfam" id="PF01582"/>
    </source>
</evidence>
<organism evidence="2 3">
    <name type="scientific">Brassica napus</name>
    <name type="common">Rape</name>
    <dbReference type="NCBI Taxonomy" id="3708"/>
    <lineage>
        <taxon>Eukaryota</taxon>
        <taxon>Viridiplantae</taxon>
        <taxon>Streptophyta</taxon>
        <taxon>Embryophyta</taxon>
        <taxon>Tracheophyta</taxon>
        <taxon>Spermatophyta</taxon>
        <taxon>Magnoliopsida</taxon>
        <taxon>eudicotyledons</taxon>
        <taxon>Gunneridae</taxon>
        <taxon>Pentapetalae</taxon>
        <taxon>rosids</taxon>
        <taxon>malvids</taxon>
        <taxon>Brassicales</taxon>
        <taxon>Brassicaceae</taxon>
        <taxon>Brassiceae</taxon>
        <taxon>Brassica</taxon>
    </lineage>
</organism>
<reference evidence="2 3" key="1">
    <citation type="submission" date="2021-05" db="EMBL/GenBank/DDBJ databases">
        <title>Genome Assembly of Synthetic Allotetraploid Brassica napus Reveals Homoeologous Exchanges between Subgenomes.</title>
        <authorList>
            <person name="Davis J.T."/>
        </authorList>
    </citation>
    <scope>NUCLEOTIDE SEQUENCE [LARGE SCALE GENOMIC DNA]</scope>
    <source>
        <strain evidence="3">cv. Da-Ae</strain>
        <tissue evidence="2">Seedling</tissue>
    </source>
</reference>
<dbReference type="InterPro" id="IPR000157">
    <property type="entry name" value="TIR_dom"/>
</dbReference>
<name>A0ABQ7XX25_BRANA</name>
<dbReference type="PANTHER" id="PTHR36320:SF1">
    <property type="entry name" value="OS04G0611300 PROTEIN"/>
    <property type="match status" value="1"/>
</dbReference>
<evidence type="ECO:0000313" key="2">
    <source>
        <dbReference type="EMBL" id="KAH0860467.1"/>
    </source>
</evidence>
<dbReference type="SUPFAM" id="SSF52200">
    <property type="entry name" value="Toll/Interleukin receptor TIR domain"/>
    <property type="match status" value="1"/>
</dbReference>
<dbReference type="InterPro" id="IPR035897">
    <property type="entry name" value="Toll_tir_struct_dom_sf"/>
</dbReference>
<keyword evidence="3" id="KW-1185">Reference proteome</keyword>
<accession>A0ABQ7XX25</accession>
<evidence type="ECO:0000313" key="3">
    <source>
        <dbReference type="Proteomes" id="UP000824890"/>
    </source>
</evidence>
<protein>
    <recommendedName>
        <fullName evidence="1">TIR domain-containing protein</fullName>
    </recommendedName>
</protein>
<gene>
    <name evidence="2" type="ORF">HID58_088728</name>
</gene>
<comment type="caution">
    <text evidence="2">The sequence shown here is derived from an EMBL/GenBank/DDBJ whole genome shotgun (WGS) entry which is preliminary data.</text>
</comment>
<proteinExistence type="predicted"/>
<dbReference type="Proteomes" id="UP000824890">
    <property type="component" value="Unassembled WGS sequence"/>
</dbReference>
<dbReference type="Pfam" id="PF01582">
    <property type="entry name" value="TIR"/>
    <property type="match status" value="1"/>
</dbReference>
<dbReference type="Gene3D" id="3.40.50.10140">
    <property type="entry name" value="Toll/interleukin-1 receptor homology (TIR) domain"/>
    <property type="match status" value="1"/>
</dbReference>
<sequence length="145" mass="16404">MAKSMRCKRVKRLKAIRREIVEKELFTLTREDAKSAAMEVALAAPKLPGRLPPPSPIMEVAAPTSESASVSANVMGLNNPMIPIFSKVDLSHVRKQSGRFVEDFETHAKRFEDEEIHPWRGAMKIVGNLPGYVYRYKTPDLHIYI</sequence>